<dbReference type="EMBL" id="BAAAGA010000005">
    <property type="protein sequence ID" value="GAA0622581.1"/>
    <property type="molecule type" value="Genomic_DNA"/>
</dbReference>
<keyword evidence="4 5" id="KW-0472">Membrane</keyword>
<dbReference type="Gene3D" id="3.10.450.230">
    <property type="entry name" value="VirB8 protein"/>
    <property type="match status" value="1"/>
</dbReference>
<keyword evidence="2 5" id="KW-0812">Transmembrane</keyword>
<evidence type="ECO:0000313" key="8">
    <source>
        <dbReference type="Proteomes" id="UP001501352"/>
    </source>
</evidence>
<comment type="caution">
    <text evidence="7">The sequence shown here is derived from an EMBL/GenBank/DDBJ whole genome shotgun (WGS) entry which is preliminary data.</text>
</comment>
<proteinExistence type="predicted"/>
<feature type="domain" description="Bacterial virulence protein VirB8" evidence="6">
    <location>
        <begin position="17"/>
        <end position="224"/>
    </location>
</feature>
<evidence type="ECO:0000256" key="5">
    <source>
        <dbReference type="SAM" id="Phobius"/>
    </source>
</evidence>
<evidence type="ECO:0000256" key="1">
    <source>
        <dbReference type="ARBA" id="ARBA00004167"/>
    </source>
</evidence>
<dbReference type="InterPro" id="IPR032710">
    <property type="entry name" value="NTF2-like_dom_sf"/>
</dbReference>
<protein>
    <submittedName>
        <fullName evidence="7">Type IV secretion system protein</fullName>
    </submittedName>
</protein>
<dbReference type="InterPro" id="IPR007430">
    <property type="entry name" value="VirB8"/>
</dbReference>
<sequence>MKKSNRNDLKAYYAEGDSWAADRLSALRASRRTAWWVAGAAVCIALAEAAALVILMPLKTVEPYTLLVDRNTGYVQALAPLDAAQITPDRALTQSMLVQYVIAREGFDRATVQADYRKVGLWSAETARQSYLDLMRATNADSPLVRYPVGARIETRVKSVSPLGTDTAMVRYDTVQHDAGGGVLPLQSWVAIVRYRYSGEPMAAADRYLNPLGFQVIEYRRDAETLHPETAPVAPAIEDDVILEPVEAVEMTP</sequence>
<evidence type="ECO:0000313" key="7">
    <source>
        <dbReference type="EMBL" id="GAA0622581.1"/>
    </source>
</evidence>
<organism evidence="7 8">
    <name type="scientific">Brevundimonas kwangchunensis</name>
    <dbReference type="NCBI Taxonomy" id="322163"/>
    <lineage>
        <taxon>Bacteria</taxon>
        <taxon>Pseudomonadati</taxon>
        <taxon>Pseudomonadota</taxon>
        <taxon>Alphaproteobacteria</taxon>
        <taxon>Caulobacterales</taxon>
        <taxon>Caulobacteraceae</taxon>
        <taxon>Brevundimonas</taxon>
    </lineage>
</organism>
<evidence type="ECO:0000256" key="3">
    <source>
        <dbReference type="ARBA" id="ARBA00022989"/>
    </source>
</evidence>
<accession>A0ABN1GXC3</accession>
<dbReference type="CDD" id="cd16424">
    <property type="entry name" value="VirB8"/>
    <property type="match status" value="1"/>
</dbReference>
<dbReference type="InterPro" id="IPR026264">
    <property type="entry name" value="VirB8/PtlE"/>
</dbReference>
<evidence type="ECO:0000259" key="6">
    <source>
        <dbReference type="Pfam" id="PF04335"/>
    </source>
</evidence>
<feature type="transmembrane region" description="Helical" evidence="5">
    <location>
        <begin position="33"/>
        <end position="58"/>
    </location>
</feature>
<dbReference type="SUPFAM" id="SSF54427">
    <property type="entry name" value="NTF2-like"/>
    <property type="match status" value="1"/>
</dbReference>
<dbReference type="PIRSF" id="PIRSF003299">
    <property type="entry name" value="VirB8_PtlE"/>
    <property type="match status" value="1"/>
</dbReference>
<dbReference type="RefSeq" id="WP_343792950.1">
    <property type="nucleotide sequence ID" value="NZ_BAAAGA010000005.1"/>
</dbReference>
<dbReference type="Proteomes" id="UP001501352">
    <property type="component" value="Unassembled WGS sequence"/>
</dbReference>
<keyword evidence="8" id="KW-1185">Reference proteome</keyword>
<gene>
    <name evidence="7" type="ORF">GCM10009422_18180</name>
</gene>
<evidence type="ECO:0000256" key="2">
    <source>
        <dbReference type="ARBA" id="ARBA00022692"/>
    </source>
</evidence>
<name>A0ABN1GXC3_9CAUL</name>
<dbReference type="Pfam" id="PF04335">
    <property type="entry name" value="VirB8"/>
    <property type="match status" value="1"/>
</dbReference>
<keyword evidence="3 5" id="KW-1133">Transmembrane helix</keyword>
<evidence type="ECO:0000256" key="4">
    <source>
        <dbReference type="ARBA" id="ARBA00023136"/>
    </source>
</evidence>
<reference evidence="7 8" key="1">
    <citation type="journal article" date="2019" name="Int. J. Syst. Evol. Microbiol.">
        <title>The Global Catalogue of Microorganisms (GCM) 10K type strain sequencing project: providing services to taxonomists for standard genome sequencing and annotation.</title>
        <authorList>
            <consortium name="The Broad Institute Genomics Platform"/>
            <consortium name="The Broad Institute Genome Sequencing Center for Infectious Disease"/>
            <person name="Wu L."/>
            <person name="Ma J."/>
        </authorList>
    </citation>
    <scope>NUCLEOTIDE SEQUENCE [LARGE SCALE GENOMIC DNA]</scope>
    <source>
        <strain evidence="7 8">JCM 12928</strain>
    </source>
</reference>
<comment type="subcellular location">
    <subcellularLocation>
        <location evidence="1">Membrane</location>
        <topology evidence="1">Single-pass membrane protein</topology>
    </subcellularLocation>
</comment>